<keyword evidence="2" id="KW-1185">Reference proteome</keyword>
<accession>A0AAV0V268</accession>
<protein>
    <submittedName>
        <fullName evidence="1">Uncharacterized protein</fullName>
    </submittedName>
</protein>
<dbReference type="EMBL" id="CANTFL010001477">
    <property type="protein sequence ID" value="CAI5742797.1"/>
    <property type="molecule type" value="Genomic_DNA"/>
</dbReference>
<evidence type="ECO:0000313" key="2">
    <source>
        <dbReference type="Proteomes" id="UP001162031"/>
    </source>
</evidence>
<dbReference type="Proteomes" id="UP001162031">
    <property type="component" value="Unassembled WGS sequence"/>
</dbReference>
<name>A0AAV0V268_HYABA</name>
<comment type="caution">
    <text evidence="1">The sequence shown here is derived from an EMBL/GenBank/DDBJ whole genome shotgun (WGS) entry which is preliminary data.</text>
</comment>
<gene>
    <name evidence="1" type="ORF">HBR001_LOCUS9162</name>
</gene>
<reference evidence="1" key="1">
    <citation type="submission" date="2022-12" db="EMBL/GenBank/DDBJ databases">
        <authorList>
            <person name="Webb A."/>
        </authorList>
    </citation>
    <scope>NUCLEOTIDE SEQUENCE</scope>
    <source>
        <strain evidence="1">Hp1</strain>
    </source>
</reference>
<sequence length="231" mass="25608">MTAFLAAAREWHALLLRDRHEPFVARHLATAMQLAVALHCRDDAAAARAVDTVSAAERQALVALAVVLRPLIEVAVRDRLTFLFPEVTAAAAVGEVTLPPWERTRQQALVQSLPDAFQLPFRQLLRGHWDALTRDAQRSTHSLPRVAQLHHKCVKAEAEADTYVLLRLQTSDGATRTLRVRLQQFHQLRHSAATALQGMNDVESHPMMRLVQVETKSARTATGGTESVAET</sequence>
<dbReference type="AlphaFoldDB" id="A0AAV0V268"/>
<proteinExistence type="predicted"/>
<evidence type="ECO:0000313" key="1">
    <source>
        <dbReference type="EMBL" id="CAI5742797.1"/>
    </source>
</evidence>
<organism evidence="1 2">
    <name type="scientific">Hyaloperonospora brassicae</name>
    <name type="common">Brassica downy mildew</name>
    <name type="synonym">Peronospora brassicae</name>
    <dbReference type="NCBI Taxonomy" id="162125"/>
    <lineage>
        <taxon>Eukaryota</taxon>
        <taxon>Sar</taxon>
        <taxon>Stramenopiles</taxon>
        <taxon>Oomycota</taxon>
        <taxon>Peronosporomycetes</taxon>
        <taxon>Peronosporales</taxon>
        <taxon>Peronosporaceae</taxon>
        <taxon>Hyaloperonospora</taxon>
    </lineage>
</organism>